<comment type="caution">
    <text evidence="4">The sequence shown here is derived from an EMBL/GenBank/DDBJ whole genome shotgun (WGS) entry which is preliminary data.</text>
</comment>
<gene>
    <name evidence="4" type="ORF">C3L33_12957</name>
</gene>
<dbReference type="EMBL" id="QEFC01001867">
    <property type="protein sequence ID" value="KAE9455149.1"/>
    <property type="molecule type" value="Genomic_DNA"/>
</dbReference>
<proteinExistence type="predicted"/>
<keyword evidence="1" id="KW-0378">Hydrolase</keyword>
<feature type="domain" description="Pectinesterase catalytic" evidence="3">
    <location>
        <begin position="34"/>
        <end position="89"/>
    </location>
</feature>
<reference evidence="4 5" key="1">
    <citation type="journal article" date="2019" name="Genome Biol. Evol.">
        <title>The Rhododendron genome and chromosomal organization provide insight into shared whole-genome duplications across the heath family (Ericaceae).</title>
        <authorList>
            <person name="Soza V.L."/>
            <person name="Lindsley D."/>
            <person name="Waalkes A."/>
            <person name="Ramage E."/>
            <person name="Patwardhan R.P."/>
            <person name="Burton J.N."/>
            <person name="Adey A."/>
            <person name="Kumar A."/>
            <person name="Qiu R."/>
            <person name="Shendure J."/>
            <person name="Hall B."/>
        </authorList>
    </citation>
    <scope>NUCLEOTIDE SEQUENCE [LARGE SCALE GENOMIC DNA]</scope>
    <source>
        <strain evidence="4">RSF 1966-606</strain>
    </source>
</reference>
<evidence type="ECO:0000256" key="2">
    <source>
        <dbReference type="SAM" id="MobiDB-lite"/>
    </source>
</evidence>
<feature type="region of interest" description="Disordered" evidence="2">
    <location>
        <begin position="159"/>
        <end position="178"/>
    </location>
</feature>
<accession>A0A6A4LIL3</accession>
<evidence type="ECO:0000313" key="4">
    <source>
        <dbReference type="EMBL" id="KAE9455149.1"/>
    </source>
</evidence>
<dbReference type="InterPro" id="IPR000070">
    <property type="entry name" value="Pectinesterase_cat"/>
</dbReference>
<dbReference type="AlphaFoldDB" id="A0A6A4LIL3"/>
<evidence type="ECO:0000313" key="5">
    <source>
        <dbReference type="Proteomes" id="UP000428333"/>
    </source>
</evidence>
<keyword evidence="5" id="KW-1185">Reference proteome</keyword>
<feature type="non-terminal residue" evidence="4">
    <location>
        <position position="1"/>
    </location>
</feature>
<name>A0A6A4LIL3_9ERIC</name>
<sequence length="210" mass="22076">MLAGSFAVHQDEGNADFPVNVLDMISFDLSLISIFSVFYRCEFKQKGALIARGECQLYRECKIQGASDLVFGNAHTILQRVTLIVSEGIPAFDSVAHTPDRIVTIPPQPTLRVALEATAAALEEEEEEAAAPPPPIRTLKLKVKFSGVVVGGGFEVDEGDGGADGFKDTSGGGDGGGGGSVHDLVGGFVEWVAVSIGLDGDWDGLVWRGG</sequence>
<dbReference type="Gene3D" id="2.160.20.10">
    <property type="entry name" value="Single-stranded right-handed beta-helix, Pectin lyase-like"/>
    <property type="match status" value="1"/>
</dbReference>
<dbReference type="InterPro" id="IPR012334">
    <property type="entry name" value="Pectin_lyas_fold"/>
</dbReference>
<evidence type="ECO:0000259" key="3">
    <source>
        <dbReference type="Pfam" id="PF01095"/>
    </source>
</evidence>
<dbReference type="GO" id="GO:0030599">
    <property type="term" value="F:pectinesterase activity"/>
    <property type="evidence" value="ECO:0007669"/>
    <property type="project" value="InterPro"/>
</dbReference>
<dbReference type="OrthoDB" id="10435303at2759"/>
<dbReference type="Proteomes" id="UP000428333">
    <property type="component" value="Linkage Group LG07"/>
</dbReference>
<protein>
    <recommendedName>
        <fullName evidence="3">Pectinesterase catalytic domain-containing protein</fullName>
    </recommendedName>
</protein>
<dbReference type="Pfam" id="PF01095">
    <property type="entry name" value="Pectinesterase"/>
    <property type="match status" value="1"/>
</dbReference>
<dbReference type="GO" id="GO:0042545">
    <property type="term" value="P:cell wall modification"/>
    <property type="evidence" value="ECO:0007669"/>
    <property type="project" value="InterPro"/>
</dbReference>
<organism evidence="4 5">
    <name type="scientific">Rhododendron williamsianum</name>
    <dbReference type="NCBI Taxonomy" id="262921"/>
    <lineage>
        <taxon>Eukaryota</taxon>
        <taxon>Viridiplantae</taxon>
        <taxon>Streptophyta</taxon>
        <taxon>Embryophyta</taxon>
        <taxon>Tracheophyta</taxon>
        <taxon>Spermatophyta</taxon>
        <taxon>Magnoliopsida</taxon>
        <taxon>eudicotyledons</taxon>
        <taxon>Gunneridae</taxon>
        <taxon>Pentapetalae</taxon>
        <taxon>asterids</taxon>
        <taxon>Ericales</taxon>
        <taxon>Ericaceae</taxon>
        <taxon>Ericoideae</taxon>
        <taxon>Rhodoreae</taxon>
        <taxon>Rhododendron</taxon>
    </lineage>
</organism>
<evidence type="ECO:0000256" key="1">
    <source>
        <dbReference type="ARBA" id="ARBA00022801"/>
    </source>
</evidence>